<evidence type="ECO:0000313" key="3">
    <source>
        <dbReference type="Proteomes" id="UP000671914"/>
    </source>
</evidence>
<dbReference type="CDD" id="cd00093">
    <property type="entry name" value="HTH_XRE"/>
    <property type="match status" value="1"/>
</dbReference>
<dbReference type="Pfam" id="PF01381">
    <property type="entry name" value="HTH_3"/>
    <property type="match status" value="1"/>
</dbReference>
<protein>
    <submittedName>
        <fullName evidence="2">Helix-turn-helix transcriptional regulator</fullName>
    </submittedName>
</protein>
<keyword evidence="3" id="KW-1185">Reference proteome</keyword>
<dbReference type="Proteomes" id="UP000671914">
    <property type="component" value="Chromosome"/>
</dbReference>
<dbReference type="GO" id="GO:0003677">
    <property type="term" value="F:DNA binding"/>
    <property type="evidence" value="ECO:0007669"/>
    <property type="project" value="InterPro"/>
</dbReference>
<dbReference type="AlphaFoldDB" id="A0A975FJW1"/>
<feature type="domain" description="HTH cro/C1-type" evidence="1">
    <location>
        <begin position="38"/>
        <end position="80"/>
    </location>
</feature>
<reference evidence="2" key="1">
    <citation type="submission" date="2021-03" db="EMBL/GenBank/DDBJ databases">
        <title>Agromyces archimandritus sp. nov., isolated from the cockroach Archimandrita tessellata.</title>
        <authorList>
            <person name="Guzman J."/>
            <person name="Ortuzar M."/>
            <person name="Poehlein A."/>
            <person name="Daniel R."/>
            <person name="Trujillo M."/>
            <person name="Vilcinskas A."/>
        </authorList>
    </citation>
    <scope>NUCLEOTIDE SEQUENCE</scope>
    <source>
        <strain evidence="2">G127AT</strain>
    </source>
</reference>
<dbReference type="KEGG" id="aarc:G127AT_11065"/>
<dbReference type="SMART" id="SM00530">
    <property type="entry name" value="HTH_XRE"/>
    <property type="match status" value="1"/>
</dbReference>
<dbReference type="PROSITE" id="PS50943">
    <property type="entry name" value="HTH_CROC1"/>
    <property type="match status" value="1"/>
</dbReference>
<evidence type="ECO:0000259" key="1">
    <source>
        <dbReference type="PROSITE" id="PS50943"/>
    </source>
</evidence>
<organism evidence="2 3">
    <name type="scientific">Agromyces archimandritae</name>
    <dbReference type="NCBI Taxonomy" id="2781962"/>
    <lineage>
        <taxon>Bacteria</taxon>
        <taxon>Bacillati</taxon>
        <taxon>Actinomycetota</taxon>
        <taxon>Actinomycetes</taxon>
        <taxon>Micrococcales</taxon>
        <taxon>Microbacteriaceae</taxon>
        <taxon>Agromyces</taxon>
    </lineage>
</organism>
<dbReference type="InterPro" id="IPR001387">
    <property type="entry name" value="Cro/C1-type_HTH"/>
</dbReference>
<dbReference type="Gene3D" id="1.10.260.40">
    <property type="entry name" value="lambda repressor-like DNA-binding domains"/>
    <property type="match status" value="1"/>
</dbReference>
<sequence length="132" mass="14066">MGKVIEFTAASRAPRRLWRHLVGEVLRAERHGQERIITEVAAAAGVSPQYLSEVERGLKEPSSEILESVAAALGLTLLDLARRVADRLSAPARGGLVRELGSSIRPGERAGEWMPVAAPPAAAPRSETLLAA</sequence>
<accession>A0A975FJW1</accession>
<dbReference type="EMBL" id="CP071696">
    <property type="protein sequence ID" value="QTX03855.1"/>
    <property type="molecule type" value="Genomic_DNA"/>
</dbReference>
<dbReference type="InterPro" id="IPR010982">
    <property type="entry name" value="Lambda_DNA-bd_dom_sf"/>
</dbReference>
<gene>
    <name evidence="2" type="ORF">G127AT_11065</name>
</gene>
<dbReference type="SUPFAM" id="SSF47413">
    <property type="entry name" value="lambda repressor-like DNA-binding domains"/>
    <property type="match status" value="1"/>
</dbReference>
<dbReference type="RefSeq" id="WP_210896865.1">
    <property type="nucleotide sequence ID" value="NZ_CP071696.1"/>
</dbReference>
<proteinExistence type="predicted"/>
<evidence type="ECO:0000313" key="2">
    <source>
        <dbReference type="EMBL" id="QTX03855.1"/>
    </source>
</evidence>
<name>A0A975FJW1_9MICO</name>